<keyword evidence="3" id="KW-1185">Reference proteome</keyword>
<sequence>MFLLSPVIISAFVSSSSRRRIDNGVSAKARTTYVKSSSSSSSEFGEIAASKNLPKLNSTLIEAALERLPWEVEEGDDDIDEYDKDNDDSCSSSTESACTWENGQQWYETRQLLTTHWILPRDLLSGSWESYGIAANRGEEKMLNAVPQLLRLNIDYVGAAANTVLSVLKLPPALVRREPILLTMKPDRLEGGFESLLLIEKGKKNMDHGSDNDSDDIQAVRESCRDTPGMLLEAATKWEQKKESIQ</sequence>
<dbReference type="InParanoid" id="A0A1E7EN80"/>
<protein>
    <submittedName>
        <fullName evidence="2">Uncharacterized protein</fullName>
    </submittedName>
</protein>
<dbReference type="AlphaFoldDB" id="A0A1E7EN80"/>
<organism evidence="2 3">
    <name type="scientific">Fragilariopsis cylindrus CCMP1102</name>
    <dbReference type="NCBI Taxonomy" id="635003"/>
    <lineage>
        <taxon>Eukaryota</taxon>
        <taxon>Sar</taxon>
        <taxon>Stramenopiles</taxon>
        <taxon>Ochrophyta</taxon>
        <taxon>Bacillariophyta</taxon>
        <taxon>Bacillariophyceae</taxon>
        <taxon>Bacillariophycidae</taxon>
        <taxon>Bacillariales</taxon>
        <taxon>Bacillariaceae</taxon>
        <taxon>Fragilariopsis</taxon>
    </lineage>
</organism>
<dbReference type="OrthoDB" id="10564104at2759"/>
<gene>
    <name evidence="2" type="ORF">FRACYDRAFT_251107</name>
</gene>
<name>A0A1E7EN80_9STRA</name>
<feature type="compositionally biased region" description="Acidic residues" evidence="1">
    <location>
        <begin position="76"/>
        <end position="88"/>
    </location>
</feature>
<evidence type="ECO:0000313" key="2">
    <source>
        <dbReference type="EMBL" id="OEU07304.1"/>
    </source>
</evidence>
<evidence type="ECO:0000313" key="3">
    <source>
        <dbReference type="Proteomes" id="UP000095751"/>
    </source>
</evidence>
<evidence type="ECO:0000256" key="1">
    <source>
        <dbReference type="SAM" id="MobiDB-lite"/>
    </source>
</evidence>
<proteinExistence type="predicted"/>
<accession>A0A1E7EN80</accession>
<reference evidence="2 3" key="1">
    <citation type="submission" date="2016-09" db="EMBL/GenBank/DDBJ databases">
        <title>Extensive genetic diversity and differential bi-allelic expression allows diatom success in the polar Southern Ocean.</title>
        <authorList>
            <consortium name="DOE Joint Genome Institute"/>
            <person name="Mock T."/>
            <person name="Otillar R.P."/>
            <person name="Strauss J."/>
            <person name="Dupont C."/>
            <person name="Frickenhaus S."/>
            <person name="Maumus F."/>
            <person name="Mcmullan M."/>
            <person name="Sanges R."/>
            <person name="Schmutz J."/>
            <person name="Toseland A."/>
            <person name="Valas R."/>
            <person name="Veluchamy A."/>
            <person name="Ward B.J."/>
            <person name="Allen A."/>
            <person name="Barry K."/>
            <person name="Falciatore A."/>
            <person name="Ferrante M."/>
            <person name="Fortunato A.E."/>
            <person name="Gloeckner G."/>
            <person name="Gruber A."/>
            <person name="Hipkin R."/>
            <person name="Janech M."/>
            <person name="Kroth P."/>
            <person name="Leese F."/>
            <person name="Lindquist E."/>
            <person name="Lyon B.R."/>
            <person name="Martin J."/>
            <person name="Mayer C."/>
            <person name="Parker M."/>
            <person name="Quesneville H."/>
            <person name="Raymond J."/>
            <person name="Uhlig C."/>
            <person name="Valentin K.U."/>
            <person name="Worden A.Z."/>
            <person name="Armbrust E.V."/>
            <person name="Bowler C."/>
            <person name="Green B."/>
            <person name="Moulton V."/>
            <person name="Van Oosterhout C."/>
            <person name="Grigoriev I."/>
        </authorList>
    </citation>
    <scope>NUCLEOTIDE SEQUENCE [LARGE SCALE GENOMIC DNA]</scope>
    <source>
        <strain evidence="2 3">CCMP1102</strain>
    </source>
</reference>
<dbReference type="KEGG" id="fcy:FRACYDRAFT_251107"/>
<dbReference type="Proteomes" id="UP000095751">
    <property type="component" value="Unassembled WGS sequence"/>
</dbReference>
<dbReference type="EMBL" id="KV784386">
    <property type="protein sequence ID" value="OEU07304.1"/>
    <property type="molecule type" value="Genomic_DNA"/>
</dbReference>
<feature type="region of interest" description="Disordered" evidence="1">
    <location>
        <begin position="76"/>
        <end position="96"/>
    </location>
</feature>